<dbReference type="PRINTS" id="PR00344">
    <property type="entry name" value="BCTRLSENSOR"/>
</dbReference>
<keyword evidence="16" id="KW-0411">Iron-sulfur</keyword>
<keyword evidence="24" id="KW-1185">Reference proteome</keyword>
<feature type="region of interest" description="Disordered" evidence="20">
    <location>
        <begin position="1"/>
        <end position="27"/>
    </location>
</feature>
<sequence length="442" mass="46693">MEPLNRSMEARRPARGKNVRMPSDDRSAVEPVRARTWAGLIGSVRIGQAAITVVLVAIGSWRAALDGVPLPWVLAISLVFLGWYGGGLLLSDRTDDRRLAAGWLLGLTLIWFGAVALSPEYVWLAFALWLLAGFVLRMRWAAALSILILAVVIAAPVLHHGTTSYANVIGPLVGGVFALGISRGYLELVRDARERRRLIASLVATQDEMAALQDELARTQRESGASAERTRVSRDIHDTVAQSMASIGMLARMAREADADTARALEQIASLAAEGLADARRIVNDLMPAELEQTALGDALERMLVRLSEEAGITATLQADDLPALGLDAEVALLRTAQSALANVRSHSGASRVVVTLADAGDAVRLDVVDDGGGFEPAGLEAGGLGGGYGLRAMRARLRELGGGLDVESAPGDGTALSAYVPLGPRSAAPERPDRPDDGDAS</sequence>
<keyword evidence="14" id="KW-0408">Iron</keyword>
<dbReference type="PANTHER" id="PTHR24421">
    <property type="entry name" value="NITRATE/NITRITE SENSOR PROTEIN NARX-RELATED"/>
    <property type="match status" value="1"/>
</dbReference>
<feature type="coiled-coil region" evidence="19">
    <location>
        <begin position="195"/>
        <end position="222"/>
    </location>
</feature>
<keyword evidence="8" id="KW-0597">Phosphoprotein</keyword>
<organism evidence="23 24">
    <name type="scientific">Microbacterium natoriense</name>
    <dbReference type="NCBI Taxonomy" id="284570"/>
    <lineage>
        <taxon>Bacteria</taxon>
        <taxon>Bacillati</taxon>
        <taxon>Actinomycetota</taxon>
        <taxon>Actinomycetes</taxon>
        <taxon>Micrococcales</taxon>
        <taxon>Microbacteriaceae</taxon>
        <taxon>Microbacterium</taxon>
    </lineage>
</organism>
<dbReference type="CDD" id="cd16917">
    <property type="entry name" value="HATPase_UhpB-NarQ-NarX-like"/>
    <property type="match status" value="1"/>
</dbReference>
<dbReference type="SUPFAM" id="SSF55874">
    <property type="entry name" value="ATPase domain of HSP90 chaperone/DNA topoisomerase II/histidine kinase"/>
    <property type="match status" value="1"/>
</dbReference>
<dbReference type="GO" id="GO:0005737">
    <property type="term" value="C:cytoplasm"/>
    <property type="evidence" value="ECO:0007669"/>
    <property type="project" value="UniProtKB-SubCell"/>
</dbReference>
<evidence type="ECO:0000256" key="12">
    <source>
        <dbReference type="ARBA" id="ARBA00022777"/>
    </source>
</evidence>
<evidence type="ECO:0000256" key="13">
    <source>
        <dbReference type="ARBA" id="ARBA00022840"/>
    </source>
</evidence>
<comment type="subcellular location">
    <subcellularLocation>
        <location evidence="3">Cytoplasm</location>
    </subcellularLocation>
</comment>
<evidence type="ECO:0000256" key="21">
    <source>
        <dbReference type="SAM" id="Phobius"/>
    </source>
</evidence>
<evidence type="ECO:0000256" key="7">
    <source>
        <dbReference type="ARBA" id="ARBA00022490"/>
    </source>
</evidence>
<gene>
    <name evidence="23" type="ORF">QFZ53_000347</name>
</gene>
<dbReference type="Gene3D" id="3.30.565.10">
    <property type="entry name" value="Histidine kinase-like ATPase, C-terminal domain"/>
    <property type="match status" value="1"/>
</dbReference>
<dbReference type="InterPro" id="IPR050482">
    <property type="entry name" value="Sensor_HK_TwoCompSys"/>
</dbReference>
<feature type="transmembrane region" description="Helical" evidence="21">
    <location>
        <begin position="36"/>
        <end position="58"/>
    </location>
</feature>
<evidence type="ECO:0000313" key="24">
    <source>
        <dbReference type="Proteomes" id="UP001244427"/>
    </source>
</evidence>
<evidence type="ECO:0000256" key="19">
    <source>
        <dbReference type="SAM" id="Coils"/>
    </source>
</evidence>
<evidence type="ECO:0000256" key="18">
    <source>
        <dbReference type="ARBA" id="ARBA00030800"/>
    </source>
</evidence>
<evidence type="ECO:0000256" key="3">
    <source>
        <dbReference type="ARBA" id="ARBA00004496"/>
    </source>
</evidence>
<keyword evidence="7" id="KW-0963">Cytoplasm</keyword>
<dbReference type="PANTHER" id="PTHR24421:SF10">
    <property type="entry name" value="NITRATE_NITRITE SENSOR PROTEIN NARQ"/>
    <property type="match status" value="1"/>
</dbReference>
<comment type="catalytic activity">
    <reaction evidence="1">
        <text>ATP + protein L-histidine = ADP + protein N-phospho-L-histidine.</text>
        <dbReference type="EC" id="2.7.13.3"/>
    </reaction>
</comment>
<comment type="caution">
    <text evidence="23">The sequence shown here is derived from an EMBL/GenBank/DDBJ whole genome shotgun (WGS) entry which is preliminary data.</text>
</comment>
<dbReference type="SMART" id="SM00387">
    <property type="entry name" value="HATPase_c"/>
    <property type="match status" value="1"/>
</dbReference>
<feature type="compositionally biased region" description="Basic and acidic residues" evidence="20">
    <location>
        <begin position="429"/>
        <end position="442"/>
    </location>
</feature>
<dbReference type="EC" id="2.7.13.3" evidence="4"/>
<name>A0AAW8ERK0_9MICO</name>
<evidence type="ECO:0000256" key="10">
    <source>
        <dbReference type="ARBA" id="ARBA00022723"/>
    </source>
</evidence>
<evidence type="ECO:0000256" key="20">
    <source>
        <dbReference type="SAM" id="MobiDB-lite"/>
    </source>
</evidence>
<evidence type="ECO:0000256" key="4">
    <source>
        <dbReference type="ARBA" id="ARBA00012438"/>
    </source>
</evidence>
<evidence type="ECO:0000256" key="11">
    <source>
        <dbReference type="ARBA" id="ARBA00022741"/>
    </source>
</evidence>
<dbReference type="Pfam" id="PF02518">
    <property type="entry name" value="HATPase_c"/>
    <property type="match status" value="1"/>
</dbReference>
<keyword evidence="21" id="KW-0472">Membrane</keyword>
<protein>
    <recommendedName>
        <fullName evidence="5">Oxygen sensor histidine kinase NreB</fullName>
        <ecNumber evidence="4">2.7.13.3</ecNumber>
    </recommendedName>
    <alternativeName>
        <fullName evidence="18">Nitrogen regulation protein B</fullName>
    </alternativeName>
</protein>
<dbReference type="InterPro" id="IPR017205">
    <property type="entry name" value="Sig_transdc_His_kinase_ChrS"/>
</dbReference>
<proteinExistence type="predicted"/>
<dbReference type="Gene3D" id="1.20.5.1930">
    <property type="match status" value="1"/>
</dbReference>
<keyword evidence="6" id="KW-0004">4Fe-4S</keyword>
<keyword evidence="19" id="KW-0175">Coiled coil</keyword>
<feature type="transmembrane region" description="Helical" evidence="21">
    <location>
        <begin position="98"/>
        <end position="115"/>
    </location>
</feature>
<keyword evidence="15" id="KW-0902">Two-component regulatory system</keyword>
<dbReference type="Pfam" id="PF07730">
    <property type="entry name" value="HisKA_3"/>
    <property type="match status" value="1"/>
</dbReference>
<feature type="domain" description="Histidine kinase" evidence="22">
    <location>
        <begin position="231"/>
        <end position="425"/>
    </location>
</feature>
<dbReference type="Proteomes" id="UP001244427">
    <property type="component" value="Unassembled WGS sequence"/>
</dbReference>
<dbReference type="GO" id="GO:0005524">
    <property type="term" value="F:ATP binding"/>
    <property type="evidence" value="ECO:0007669"/>
    <property type="project" value="UniProtKB-KW"/>
</dbReference>
<dbReference type="EMBL" id="JAUSXV010000001">
    <property type="protein sequence ID" value="MDQ0646151.1"/>
    <property type="molecule type" value="Genomic_DNA"/>
</dbReference>
<evidence type="ECO:0000256" key="1">
    <source>
        <dbReference type="ARBA" id="ARBA00000085"/>
    </source>
</evidence>
<dbReference type="GO" id="GO:0000155">
    <property type="term" value="F:phosphorelay sensor kinase activity"/>
    <property type="evidence" value="ECO:0007669"/>
    <property type="project" value="InterPro"/>
</dbReference>
<keyword evidence="12 23" id="KW-0418">Kinase</keyword>
<dbReference type="AlphaFoldDB" id="A0AAW8ERK0"/>
<dbReference type="GO" id="GO:0046872">
    <property type="term" value="F:metal ion binding"/>
    <property type="evidence" value="ECO:0007669"/>
    <property type="project" value="UniProtKB-KW"/>
</dbReference>
<evidence type="ECO:0000256" key="16">
    <source>
        <dbReference type="ARBA" id="ARBA00023014"/>
    </source>
</evidence>
<accession>A0AAW8ERK0</accession>
<keyword evidence="13" id="KW-0067">ATP-binding</keyword>
<dbReference type="PIRSF" id="PIRSF037434">
    <property type="entry name" value="STHK_ChrS"/>
    <property type="match status" value="1"/>
</dbReference>
<dbReference type="InterPro" id="IPR003594">
    <property type="entry name" value="HATPase_dom"/>
</dbReference>
<evidence type="ECO:0000256" key="15">
    <source>
        <dbReference type="ARBA" id="ARBA00023012"/>
    </source>
</evidence>
<feature type="transmembrane region" description="Helical" evidence="21">
    <location>
        <begin position="141"/>
        <end position="159"/>
    </location>
</feature>
<dbReference type="GO" id="GO:0046983">
    <property type="term" value="F:protein dimerization activity"/>
    <property type="evidence" value="ECO:0007669"/>
    <property type="project" value="InterPro"/>
</dbReference>
<evidence type="ECO:0000256" key="5">
    <source>
        <dbReference type="ARBA" id="ARBA00017322"/>
    </source>
</evidence>
<feature type="transmembrane region" description="Helical" evidence="21">
    <location>
        <begin position="70"/>
        <end position="91"/>
    </location>
</feature>
<keyword evidence="9" id="KW-0808">Transferase</keyword>
<evidence type="ECO:0000256" key="14">
    <source>
        <dbReference type="ARBA" id="ARBA00023004"/>
    </source>
</evidence>
<dbReference type="PROSITE" id="PS50109">
    <property type="entry name" value="HIS_KIN"/>
    <property type="match status" value="1"/>
</dbReference>
<evidence type="ECO:0000256" key="17">
    <source>
        <dbReference type="ARBA" id="ARBA00024827"/>
    </source>
</evidence>
<dbReference type="GO" id="GO:0051539">
    <property type="term" value="F:4 iron, 4 sulfur cluster binding"/>
    <property type="evidence" value="ECO:0007669"/>
    <property type="project" value="UniProtKB-KW"/>
</dbReference>
<keyword evidence="10" id="KW-0479">Metal-binding</keyword>
<evidence type="ECO:0000256" key="9">
    <source>
        <dbReference type="ARBA" id="ARBA00022679"/>
    </source>
</evidence>
<evidence type="ECO:0000313" key="23">
    <source>
        <dbReference type="EMBL" id="MDQ0646151.1"/>
    </source>
</evidence>
<evidence type="ECO:0000259" key="22">
    <source>
        <dbReference type="PROSITE" id="PS50109"/>
    </source>
</evidence>
<evidence type="ECO:0000256" key="8">
    <source>
        <dbReference type="ARBA" id="ARBA00022553"/>
    </source>
</evidence>
<dbReference type="InterPro" id="IPR004358">
    <property type="entry name" value="Sig_transdc_His_kin-like_C"/>
</dbReference>
<feature type="transmembrane region" description="Helical" evidence="21">
    <location>
        <begin position="165"/>
        <end position="186"/>
    </location>
</feature>
<evidence type="ECO:0000256" key="2">
    <source>
        <dbReference type="ARBA" id="ARBA00001966"/>
    </source>
</evidence>
<comment type="function">
    <text evidence="17">Member of the two-component regulatory system NreB/NreC involved in the control of dissimilatory nitrate/nitrite reduction in response to oxygen. NreB functions as a direct oxygen sensor histidine kinase which is autophosphorylated, in the absence of oxygen, probably at the conserved histidine residue, and transfers its phosphate group probably to a conserved aspartate residue of NreC. NreB/NreC activates the expression of the nitrate (narGHJI) and nitrite (nir) reductase operons, as well as the putative nitrate transporter gene narT.</text>
</comment>
<keyword evidence="21" id="KW-0812">Transmembrane</keyword>
<dbReference type="GO" id="GO:0016020">
    <property type="term" value="C:membrane"/>
    <property type="evidence" value="ECO:0007669"/>
    <property type="project" value="InterPro"/>
</dbReference>
<dbReference type="InterPro" id="IPR005467">
    <property type="entry name" value="His_kinase_dom"/>
</dbReference>
<keyword evidence="21" id="KW-1133">Transmembrane helix</keyword>
<reference evidence="23 24" key="1">
    <citation type="submission" date="2023-07" db="EMBL/GenBank/DDBJ databases">
        <title>Comparative genomics of wheat-associated soil bacteria to identify genetic determinants of phenazine resistance.</title>
        <authorList>
            <person name="Mouncey N."/>
        </authorList>
    </citation>
    <scope>NUCLEOTIDE SEQUENCE [LARGE SCALE GENOMIC DNA]</scope>
    <source>
        <strain evidence="23 24">W4I9-1</strain>
    </source>
</reference>
<dbReference type="InterPro" id="IPR011712">
    <property type="entry name" value="Sig_transdc_His_kin_sub3_dim/P"/>
</dbReference>
<evidence type="ECO:0000256" key="6">
    <source>
        <dbReference type="ARBA" id="ARBA00022485"/>
    </source>
</evidence>
<feature type="region of interest" description="Disordered" evidence="20">
    <location>
        <begin position="404"/>
        <end position="442"/>
    </location>
</feature>
<keyword evidence="11" id="KW-0547">Nucleotide-binding</keyword>
<dbReference type="InterPro" id="IPR036890">
    <property type="entry name" value="HATPase_C_sf"/>
</dbReference>
<comment type="cofactor">
    <cofactor evidence="2">
        <name>[4Fe-4S] cluster</name>
        <dbReference type="ChEBI" id="CHEBI:49883"/>
    </cofactor>
</comment>